<evidence type="ECO:0000313" key="9">
    <source>
        <dbReference type="Proteomes" id="UP000694568"/>
    </source>
</evidence>
<feature type="domain" description="C2H2-type" evidence="7">
    <location>
        <begin position="1110"/>
        <end position="1137"/>
    </location>
</feature>
<feature type="region of interest" description="Disordered" evidence="6">
    <location>
        <begin position="269"/>
        <end position="344"/>
    </location>
</feature>
<evidence type="ECO:0000313" key="8">
    <source>
        <dbReference type="Ensembl" id="ENSSLUP00000020590.1"/>
    </source>
</evidence>
<feature type="compositionally biased region" description="Basic and acidic residues" evidence="6">
    <location>
        <begin position="38"/>
        <end position="50"/>
    </location>
</feature>
<feature type="compositionally biased region" description="Polar residues" evidence="6">
    <location>
        <begin position="269"/>
        <end position="294"/>
    </location>
</feature>
<evidence type="ECO:0000256" key="1">
    <source>
        <dbReference type="ARBA" id="ARBA00022723"/>
    </source>
</evidence>
<dbReference type="SUPFAM" id="SSF57667">
    <property type="entry name" value="beta-beta-alpha zinc fingers"/>
    <property type="match status" value="1"/>
</dbReference>
<feature type="region of interest" description="Disordered" evidence="6">
    <location>
        <begin position="715"/>
        <end position="771"/>
    </location>
</feature>
<dbReference type="InterPro" id="IPR059059">
    <property type="entry name" value="Znf-C2H2_7th_ZNF462"/>
</dbReference>
<dbReference type="SMART" id="SM00355">
    <property type="entry name" value="ZnF_C2H2"/>
    <property type="match status" value="18"/>
</dbReference>
<feature type="region of interest" description="Disordered" evidence="6">
    <location>
        <begin position="519"/>
        <end position="545"/>
    </location>
</feature>
<feature type="compositionally biased region" description="Polar residues" evidence="6">
    <location>
        <begin position="51"/>
        <end position="60"/>
    </location>
</feature>
<keyword evidence="4" id="KW-0862">Zinc</keyword>
<dbReference type="Proteomes" id="UP000694568">
    <property type="component" value="Unplaced"/>
</dbReference>
<feature type="domain" description="C2H2-type" evidence="7">
    <location>
        <begin position="829"/>
        <end position="856"/>
    </location>
</feature>
<evidence type="ECO:0000256" key="4">
    <source>
        <dbReference type="ARBA" id="ARBA00022833"/>
    </source>
</evidence>
<reference evidence="8" key="2">
    <citation type="submission" date="2025-09" db="UniProtKB">
        <authorList>
            <consortium name="Ensembl"/>
        </authorList>
    </citation>
    <scope>IDENTIFICATION</scope>
</reference>
<dbReference type="Gene3D" id="3.30.160.60">
    <property type="entry name" value="Classic Zinc Finger"/>
    <property type="match status" value="6"/>
</dbReference>
<feature type="compositionally biased region" description="Basic and acidic residues" evidence="6">
    <location>
        <begin position="721"/>
        <end position="732"/>
    </location>
</feature>
<evidence type="ECO:0000256" key="3">
    <source>
        <dbReference type="ARBA" id="ARBA00022771"/>
    </source>
</evidence>
<dbReference type="GeneTree" id="ENSGT00940000156411"/>
<proteinExistence type="predicted"/>
<feature type="compositionally biased region" description="Basic and acidic residues" evidence="6">
    <location>
        <begin position="296"/>
        <end position="310"/>
    </location>
</feature>
<dbReference type="AlphaFoldDB" id="A0A8C9YC77"/>
<dbReference type="PANTHER" id="PTHR24403:SF67">
    <property type="entry name" value="FI01116P-RELATED"/>
    <property type="match status" value="1"/>
</dbReference>
<dbReference type="GO" id="GO:0008270">
    <property type="term" value="F:zinc ion binding"/>
    <property type="evidence" value="ECO:0007669"/>
    <property type="project" value="UniProtKB-KW"/>
</dbReference>
<dbReference type="PANTHER" id="PTHR24403">
    <property type="entry name" value="ZINC FINGER PROTEIN"/>
    <property type="match status" value="1"/>
</dbReference>
<dbReference type="InterPro" id="IPR050688">
    <property type="entry name" value="Zinc_finger/UBP_domain"/>
</dbReference>
<dbReference type="InterPro" id="IPR036236">
    <property type="entry name" value="Znf_C2H2_sf"/>
</dbReference>
<sequence length="1183" mass="134432">MRPPKPKEQSIETVPDNVGKRTNKESSKHPPAKKAKSDKKATKLPEDANARKQQSSSNAEFSFEVSEDEGENKLCLVNGNMESSKVYFCKHCDYSDMDIACVSTHYQNHHPYVRYNAAYIQDPSDESATFRCLQCPVEFVSVAFLKRHYSENHPEAPNVFTILSRELNLVFKCFVCPFTTNVLKALKEHYKENHPKHIVDNSLMYFQNAPSPQHPTSPGANVALYHCNNCKFSHKSVVVMHVHYQKKHPGEEVTIDKIKQSACVTSHRTSQIMPVKSPNSVKITEKSAPQTNISDFFKKAKEKGPPETKKPQIKHTVGISDSDGTDGSLPSQRSGQNGTKTHSCRACSFKDSSMSGIIRHYHAVHPWSVKEDGSVLNVIKRKRPSANRQAEDHNAMPGSFESYQEPLEFDMSPGSPKATASSTMFWCPFCPARFNNQHGLNVHCGIKHHEAVTENSDKQQEPVQTRTHVFKCPHCTYINTRYQGILTHCQMKHPALASRKKLNKHCKKDHTETVAKTVPNTLKPAPKPSAVSTMKPHKTLSKRGSVSQASFLRKKTYAAVSCQHCSYKCTTKIALGRHLQVHHKNASMVKDSFLKYYAPVYKQAHEKQLENTREACKSSTTTAKNKKLLVYRCPSCPYINASYHGILTHCQMKHPDVVARADQLQTDEILVTNMVMCSTGKASNERGYMCKICPLIYASLKKLKIHCDRDHDPAQAAASEHSADIETEKQPDHSCQGSALEASKSKTSAVKKYNKRKRRRPGKLPEAESEESAPIKCKKCPELMFDSSQLLAAHYSISHSSDSILDFTVLSQGLRKGKQPQLESREDKHPCKQCRRTFMSLKGLRSHERSHAAVAAIKKLNNLPTSVLKHNINKYVLYKVGTIKPFRCSFCSYRTTVMGLWRSHFMKTHQGNKSSLLCSINRNVFNCQNIYLIHTFAIRAKQRIVLFVNKCVIDCTLTESPYLEPPDVQRQLNHYNLMAQADAPSQSNVQETKLPDSRLLRCELCNFSTGHLSSMRRHYLNRHGKKILRCKDCDFFTGLRKTMEMHMETGHSTCQSEPTHQKDLRCPFCLYQTKNKNNMIDHIVLHREERVVPIEVRRSKLSRYLQGIVFRCHKCTFTSGSADNLRLHMTRHDDIKPYKCRLCYFDCTRLSDLEAHLSDKHQVRICYLTPLCITGIPLCLTEL</sequence>
<organism evidence="8 9">
    <name type="scientific">Sander lucioperca</name>
    <name type="common">Pike-perch</name>
    <name type="synonym">Perca lucioperca</name>
    <dbReference type="NCBI Taxonomy" id="283035"/>
    <lineage>
        <taxon>Eukaryota</taxon>
        <taxon>Metazoa</taxon>
        <taxon>Chordata</taxon>
        <taxon>Craniata</taxon>
        <taxon>Vertebrata</taxon>
        <taxon>Euteleostomi</taxon>
        <taxon>Actinopterygii</taxon>
        <taxon>Neopterygii</taxon>
        <taxon>Teleostei</taxon>
        <taxon>Neoteleostei</taxon>
        <taxon>Acanthomorphata</taxon>
        <taxon>Eupercaria</taxon>
        <taxon>Perciformes</taxon>
        <taxon>Percoidei</taxon>
        <taxon>Percidae</taxon>
        <taxon>Luciopercinae</taxon>
        <taxon>Sander</taxon>
    </lineage>
</organism>
<evidence type="ECO:0000259" key="7">
    <source>
        <dbReference type="PROSITE" id="PS50157"/>
    </source>
</evidence>
<name>A0A8C9YC77_SANLU</name>
<keyword evidence="2" id="KW-0677">Repeat</keyword>
<reference evidence="8" key="1">
    <citation type="submission" date="2025-08" db="UniProtKB">
        <authorList>
            <consortium name="Ensembl"/>
        </authorList>
    </citation>
    <scope>IDENTIFICATION</scope>
</reference>
<feature type="compositionally biased region" description="Basic and acidic residues" evidence="6">
    <location>
        <begin position="18"/>
        <end position="28"/>
    </location>
</feature>
<feature type="compositionally biased region" description="Polar residues" evidence="6">
    <location>
        <begin position="328"/>
        <end position="341"/>
    </location>
</feature>
<dbReference type="GO" id="GO:0045944">
    <property type="term" value="P:positive regulation of transcription by RNA polymerase II"/>
    <property type="evidence" value="ECO:0007669"/>
    <property type="project" value="TreeGrafter"/>
</dbReference>
<dbReference type="Pfam" id="PF23075">
    <property type="entry name" value="zf-C2H2_ZNF462_11"/>
    <property type="match status" value="1"/>
</dbReference>
<dbReference type="InterPro" id="IPR013087">
    <property type="entry name" value="Znf_C2H2_type"/>
</dbReference>
<dbReference type="InterPro" id="IPR059058">
    <property type="entry name" value="Znf-C2H2_ZNF462"/>
</dbReference>
<evidence type="ECO:0000256" key="6">
    <source>
        <dbReference type="SAM" id="MobiDB-lite"/>
    </source>
</evidence>
<feature type="compositionally biased region" description="Basic and acidic residues" evidence="6">
    <location>
        <begin position="1"/>
        <end position="10"/>
    </location>
</feature>
<keyword evidence="9" id="KW-1185">Reference proteome</keyword>
<dbReference type="GO" id="GO:0005634">
    <property type="term" value="C:nucleus"/>
    <property type="evidence" value="ECO:0007669"/>
    <property type="project" value="TreeGrafter"/>
</dbReference>
<keyword evidence="1" id="KW-0479">Metal-binding</keyword>
<evidence type="ECO:0000256" key="5">
    <source>
        <dbReference type="PROSITE-ProRule" id="PRU00042"/>
    </source>
</evidence>
<feature type="region of interest" description="Disordered" evidence="6">
    <location>
        <begin position="1"/>
        <end position="64"/>
    </location>
</feature>
<protein>
    <recommendedName>
        <fullName evidence="7">C2H2-type domain-containing protein</fullName>
    </recommendedName>
</protein>
<dbReference type="Pfam" id="PF23225">
    <property type="entry name" value="zf-C2H2_7th_ZNF462"/>
    <property type="match status" value="3"/>
</dbReference>
<evidence type="ECO:0000256" key="2">
    <source>
        <dbReference type="ARBA" id="ARBA00022737"/>
    </source>
</evidence>
<keyword evidence="3 5" id="KW-0863">Zinc-finger</keyword>
<feature type="compositionally biased region" description="Basic residues" evidence="6">
    <location>
        <begin position="752"/>
        <end position="762"/>
    </location>
</feature>
<accession>A0A8C9YC77</accession>
<dbReference type="PROSITE" id="PS50157">
    <property type="entry name" value="ZINC_FINGER_C2H2_2"/>
    <property type="match status" value="2"/>
</dbReference>
<dbReference type="Ensembl" id="ENSSLUT00000021247.1">
    <property type="protein sequence ID" value="ENSSLUP00000020590.1"/>
    <property type="gene ID" value="ENSSLUG00000009518.1"/>
</dbReference>
<dbReference type="PROSITE" id="PS00028">
    <property type="entry name" value="ZINC_FINGER_C2H2_1"/>
    <property type="match status" value="4"/>
</dbReference>